<organism evidence="2 3">
    <name type="scientific">Chara braunii</name>
    <name type="common">Braun's stonewort</name>
    <dbReference type="NCBI Taxonomy" id="69332"/>
    <lineage>
        <taxon>Eukaryota</taxon>
        <taxon>Viridiplantae</taxon>
        <taxon>Streptophyta</taxon>
        <taxon>Charophyceae</taxon>
        <taxon>Charales</taxon>
        <taxon>Characeae</taxon>
        <taxon>Chara</taxon>
    </lineage>
</organism>
<keyword evidence="1" id="KW-1133">Transmembrane helix</keyword>
<dbReference type="Gramene" id="GBG71946">
    <property type="protein sequence ID" value="GBG71946"/>
    <property type="gene ID" value="CBR_g10883"/>
</dbReference>
<comment type="caution">
    <text evidence="2">The sequence shown here is derived from an EMBL/GenBank/DDBJ whole genome shotgun (WGS) entry which is preliminary data.</text>
</comment>
<reference evidence="2 3" key="1">
    <citation type="journal article" date="2018" name="Cell">
        <title>The Chara Genome: Secondary Complexity and Implications for Plant Terrestrialization.</title>
        <authorList>
            <person name="Nishiyama T."/>
            <person name="Sakayama H."/>
            <person name="Vries J.D."/>
            <person name="Buschmann H."/>
            <person name="Saint-Marcoux D."/>
            <person name="Ullrich K.K."/>
            <person name="Haas F.B."/>
            <person name="Vanderstraeten L."/>
            <person name="Becker D."/>
            <person name="Lang D."/>
            <person name="Vosolsobe S."/>
            <person name="Rombauts S."/>
            <person name="Wilhelmsson P.K.I."/>
            <person name="Janitza P."/>
            <person name="Kern R."/>
            <person name="Heyl A."/>
            <person name="Rumpler F."/>
            <person name="Villalobos L.I.A.C."/>
            <person name="Clay J.M."/>
            <person name="Skokan R."/>
            <person name="Toyoda A."/>
            <person name="Suzuki Y."/>
            <person name="Kagoshima H."/>
            <person name="Schijlen E."/>
            <person name="Tajeshwar N."/>
            <person name="Catarino B."/>
            <person name="Hetherington A.J."/>
            <person name="Saltykova A."/>
            <person name="Bonnot C."/>
            <person name="Breuninger H."/>
            <person name="Symeonidi A."/>
            <person name="Radhakrishnan G.V."/>
            <person name="Van Nieuwerburgh F."/>
            <person name="Deforce D."/>
            <person name="Chang C."/>
            <person name="Karol K.G."/>
            <person name="Hedrich R."/>
            <person name="Ulvskov P."/>
            <person name="Glockner G."/>
            <person name="Delwiche C.F."/>
            <person name="Petrasek J."/>
            <person name="Van de Peer Y."/>
            <person name="Friml J."/>
            <person name="Beilby M."/>
            <person name="Dolan L."/>
            <person name="Kohara Y."/>
            <person name="Sugano S."/>
            <person name="Fujiyama A."/>
            <person name="Delaux P.-M."/>
            <person name="Quint M."/>
            <person name="TheiBen G."/>
            <person name="Hagemann M."/>
            <person name="Harholt J."/>
            <person name="Dunand C."/>
            <person name="Zachgo S."/>
            <person name="Langdale J."/>
            <person name="Maumus F."/>
            <person name="Straeten D.V.D."/>
            <person name="Gould S.B."/>
            <person name="Rensing S.A."/>
        </authorList>
    </citation>
    <scope>NUCLEOTIDE SEQUENCE [LARGE SCALE GENOMIC DNA]</scope>
    <source>
        <strain evidence="2 3">S276</strain>
    </source>
</reference>
<dbReference type="PANTHER" id="PTHR36784:SF1">
    <property type="entry name" value="HISTONE-LYSINE N-METHYLTRANSFERASE"/>
    <property type="match status" value="1"/>
</dbReference>
<dbReference type="PANTHER" id="PTHR36784">
    <property type="entry name" value="HISTONE-LYSINE N-METHYLTRANSFERASE"/>
    <property type="match status" value="1"/>
</dbReference>
<dbReference type="AlphaFoldDB" id="A0A388KPH1"/>
<evidence type="ECO:0000256" key="1">
    <source>
        <dbReference type="SAM" id="Phobius"/>
    </source>
</evidence>
<accession>A0A388KPH1</accession>
<keyword evidence="3" id="KW-1185">Reference proteome</keyword>
<protein>
    <submittedName>
        <fullName evidence="2">Uncharacterized protein</fullName>
    </submittedName>
</protein>
<dbReference type="OMA" id="KNDHRRW"/>
<keyword evidence="1" id="KW-0472">Membrane</keyword>
<gene>
    <name evidence="2" type="ORF">CBR_g10883</name>
</gene>
<proteinExistence type="predicted"/>
<feature type="transmembrane region" description="Helical" evidence="1">
    <location>
        <begin position="51"/>
        <end position="72"/>
    </location>
</feature>
<feature type="transmembrane region" description="Helical" evidence="1">
    <location>
        <begin position="151"/>
        <end position="172"/>
    </location>
</feature>
<evidence type="ECO:0000313" key="3">
    <source>
        <dbReference type="Proteomes" id="UP000265515"/>
    </source>
</evidence>
<evidence type="ECO:0000313" key="2">
    <source>
        <dbReference type="EMBL" id="GBG71946.1"/>
    </source>
</evidence>
<dbReference type="OrthoDB" id="1904339at2759"/>
<keyword evidence="1" id="KW-0812">Transmembrane</keyword>
<dbReference type="EMBL" id="BFEA01000156">
    <property type="protein sequence ID" value="GBG71946.1"/>
    <property type="molecule type" value="Genomic_DNA"/>
</dbReference>
<dbReference type="Proteomes" id="UP000265515">
    <property type="component" value="Unassembled WGS sequence"/>
</dbReference>
<sequence length="196" mass="22371">MMFRGKRHQSSAAESSFNVDDALDVEEFLDTDEQEALVQSFERQNARQERIWRGCLCSLALGLALFFAHSSYRQSNHPLWETKYHAVFAPVLESERVVMADALGSASFAISGLGLLIGVKKVRWWCFGSALSLALGVGVFWGYYLHKIQEYPWLLLLLPIAAPGFVILCIYVDHMLAETAREIQKLRLFMYRYKKA</sequence>
<feature type="transmembrane region" description="Helical" evidence="1">
    <location>
        <begin position="124"/>
        <end position="145"/>
    </location>
</feature>
<feature type="transmembrane region" description="Helical" evidence="1">
    <location>
        <begin position="97"/>
        <end position="117"/>
    </location>
</feature>
<name>A0A388KPH1_CHABU</name>